<dbReference type="HAMAP" id="MF_00226_B">
    <property type="entry name" value="CinA_B"/>
    <property type="match status" value="1"/>
</dbReference>
<organism evidence="3 4">
    <name type="scientific">Dokdonia pacifica</name>
    <dbReference type="NCBI Taxonomy" id="1627892"/>
    <lineage>
        <taxon>Bacteria</taxon>
        <taxon>Pseudomonadati</taxon>
        <taxon>Bacteroidota</taxon>
        <taxon>Flavobacteriia</taxon>
        <taxon>Flavobacteriales</taxon>
        <taxon>Flavobacteriaceae</taxon>
        <taxon>Dokdonia</taxon>
    </lineage>
</organism>
<evidence type="ECO:0000313" key="4">
    <source>
        <dbReference type="Proteomes" id="UP000198379"/>
    </source>
</evidence>
<sequence length="415" mass="45308">MKAHIITIGDEILIGQIVDTNSAYISKALNAIGVAVYQISSIQDDKDHILESFAFAKANSDIIIITGGLGPTKDDVTKSTFCEYFDDKLVFNQEVLDHVTHLFKKYVKKPLLDANKTQALVPSKATILKNHFGTAPGMWMEQDGKVFISMPGVPHEMKGLMEHEVLPRLKEQFHLPYILHKTLLTYGMGESAIAQRIETFEDELPQDIKLAYLPSLGRVRIRLSTSGALKEPVDAAMDIQLQKLLPLIEDVFVGYEENGPLEVLIGEKLTAQGKTLSIAESCTGGSVVQRFTSNAGASGYLIGSAVTYATDSKVKVLGVDKKLIDDNSVVSAQVAEAMAVQIQKMYHTDYAIATTGNAGPTKGDSNVAVGTVYIGIATPKGSTAHYFMMGNHRKRVIEKTVNKALELLHEEISKN</sequence>
<evidence type="ECO:0000259" key="2">
    <source>
        <dbReference type="SMART" id="SM00852"/>
    </source>
</evidence>
<proteinExistence type="inferred from homology"/>
<reference evidence="3 4" key="1">
    <citation type="submission" date="2017-06" db="EMBL/GenBank/DDBJ databases">
        <authorList>
            <person name="Kim H.J."/>
            <person name="Triplett B.A."/>
        </authorList>
    </citation>
    <scope>NUCLEOTIDE SEQUENCE [LARGE SCALE GENOMIC DNA]</scope>
    <source>
        <strain evidence="3 4">DSM 25597</strain>
    </source>
</reference>
<evidence type="ECO:0000313" key="3">
    <source>
        <dbReference type="EMBL" id="SNR83934.1"/>
    </source>
</evidence>
<accession>A0A238ZMK7</accession>
<feature type="domain" description="MoaB/Mog" evidence="2">
    <location>
        <begin position="4"/>
        <end position="172"/>
    </location>
</feature>
<dbReference type="SUPFAM" id="SSF53218">
    <property type="entry name" value="Molybdenum cofactor biosynthesis proteins"/>
    <property type="match status" value="1"/>
</dbReference>
<comment type="similarity">
    <text evidence="1">Belongs to the CinA family.</text>
</comment>
<dbReference type="Proteomes" id="UP000198379">
    <property type="component" value="Unassembled WGS sequence"/>
</dbReference>
<gene>
    <name evidence="3" type="ORF">SAMN06265376_103314</name>
</gene>
<dbReference type="Pfam" id="PF18146">
    <property type="entry name" value="CinA_KH"/>
    <property type="match status" value="1"/>
</dbReference>
<dbReference type="NCBIfam" id="TIGR00199">
    <property type="entry name" value="PncC_domain"/>
    <property type="match status" value="1"/>
</dbReference>
<dbReference type="NCBIfam" id="TIGR00200">
    <property type="entry name" value="cinA_nterm"/>
    <property type="match status" value="1"/>
</dbReference>
<dbReference type="CDD" id="cd00885">
    <property type="entry name" value="cinA"/>
    <property type="match status" value="1"/>
</dbReference>
<dbReference type="InterPro" id="IPR036425">
    <property type="entry name" value="MoaB/Mog-like_dom_sf"/>
</dbReference>
<dbReference type="SMART" id="SM00852">
    <property type="entry name" value="MoCF_biosynth"/>
    <property type="match status" value="1"/>
</dbReference>
<dbReference type="InterPro" id="IPR036653">
    <property type="entry name" value="CinA-like_C"/>
</dbReference>
<dbReference type="InterPro" id="IPR008135">
    <property type="entry name" value="Competence-induced_CinA"/>
</dbReference>
<dbReference type="AlphaFoldDB" id="A0A238ZMK7"/>
<evidence type="ECO:0000256" key="1">
    <source>
        <dbReference type="HAMAP-Rule" id="MF_00226"/>
    </source>
</evidence>
<dbReference type="InterPro" id="IPR050101">
    <property type="entry name" value="CinA"/>
</dbReference>
<dbReference type="InterPro" id="IPR008136">
    <property type="entry name" value="CinA_C"/>
</dbReference>
<dbReference type="RefSeq" id="WP_089371634.1">
    <property type="nucleotide sequence ID" value="NZ_BMEP01000001.1"/>
</dbReference>
<dbReference type="OrthoDB" id="9801454at2"/>
<dbReference type="Pfam" id="PF02464">
    <property type="entry name" value="CinA"/>
    <property type="match status" value="1"/>
</dbReference>
<name>A0A238ZMK7_9FLAO</name>
<dbReference type="PIRSF" id="PIRSF006728">
    <property type="entry name" value="CinA"/>
    <property type="match status" value="1"/>
</dbReference>
<dbReference type="EMBL" id="FZNY01000003">
    <property type="protein sequence ID" value="SNR83934.1"/>
    <property type="molecule type" value="Genomic_DNA"/>
</dbReference>
<dbReference type="PANTHER" id="PTHR13939:SF0">
    <property type="entry name" value="NMN AMIDOHYDROLASE-LIKE PROTEIN YFAY"/>
    <property type="match status" value="1"/>
</dbReference>
<dbReference type="SUPFAM" id="SSF142433">
    <property type="entry name" value="CinA-like"/>
    <property type="match status" value="1"/>
</dbReference>
<dbReference type="NCBIfam" id="TIGR00177">
    <property type="entry name" value="molyb_syn"/>
    <property type="match status" value="1"/>
</dbReference>
<keyword evidence="4" id="KW-1185">Reference proteome</keyword>
<dbReference type="InterPro" id="IPR041424">
    <property type="entry name" value="CinA_KH"/>
</dbReference>
<protein>
    <recommendedName>
        <fullName evidence="1">CinA-like protein</fullName>
    </recommendedName>
</protein>
<dbReference type="Gene3D" id="3.90.950.20">
    <property type="entry name" value="CinA-like"/>
    <property type="match status" value="1"/>
</dbReference>
<dbReference type="InterPro" id="IPR001453">
    <property type="entry name" value="MoaB/Mog_dom"/>
</dbReference>
<dbReference type="Gene3D" id="3.40.980.10">
    <property type="entry name" value="MoaB/Mog-like domain"/>
    <property type="match status" value="1"/>
</dbReference>
<dbReference type="Pfam" id="PF00994">
    <property type="entry name" value="MoCF_biosynth"/>
    <property type="match status" value="1"/>
</dbReference>
<dbReference type="PANTHER" id="PTHR13939">
    <property type="entry name" value="NICOTINAMIDE-NUCLEOTIDE AMIDOHYDROLASE PNCC"/>
    <property type="match status" value="1"/>
</dbReference>